<name>A0A5B6WG23_9ROSI</name>
<feature type="region of interest" description="Disordered" evidence="1">
    <location>
        <begin position="65"/>
        <end position="132"/>
    </location>
</feature>
<dbReference type="AlphaFoldDB" id="A0A5B6WG23"/>
<evidence type="ECO:0000256" key="1">
    <source>
        <dbReference type="SAM" id="MobiDB-lite"/>
    </source>
</evidence>
<feature type="compositionally biased region" description="Polar residues" evidence="1">
    <location>
        <begin position="115"/>
        <end position="132"/>
    </location>
</feature>
<gene>
    <name evidence="2" type="ORF">EPI10_021125</name>
</gene>
<dbReference type="InterPro" id="IPR021109">
    <property type="entry name" value="Peptidase_aspartic_dom_sf"/>
</dbReference>
<proteinExistence type="predicted"/>
<dbReference type="EMBL" id="SMMG02000003">
    <property type="protein sequence ID" value="KAA3480709.1"/>
    <property type="molecule type" value="Genomic_DNA"/>
</dbReference>
<sequence length="306" mass="35082">MTVTEYEREFVRLSKYAREYASTEEIMCKRTVDGLNEDIKLLVKILEFKEFVVLVDRTFKAKELSKEKRKADSEARDSRQRSTSKPYHSSSKKSRDYFNRSTTLAGYSTRDHGKQYTSPKAQATSVSSVGNVKNNKPECQQCETRHFGDCWVKYNNRACYRSVTSSRGATRDSAAISEARAYAISARKEVSPLDVITGTFSLYDTNVIALIGPGSTYSYICMNLVFSKNFLVESTEFMIKVSNPLGKYVLVDKVCKNYHLMTRGYYFPGDLMLLPFDEFDVILGMDWLTLYDVVVNCRRKIIELKC</sequence>
<reference evidence="3" key="1">
    <citation type="journal article" date="2019" name="Plant Biotechnol. J.">
        <title>Genome sequencing of the Australian wild diploid species Gossypium australe highlights disease resistance and delayed gland morphogenesis.</title>
        <authorList>
            <person name="Cai Y."/>
            <person name="Cai X."/>
            <person name="Wang Q."/>
            <person name="Wang P."/>
            <person name="Zhang Y."/>
            <person name="Cai C."/>
            <person name="Xu Y."/>
            <person name="Wang K."/>
            <person name="Zhou Z."/>
            <person name="Wang C."/>
            <person name="Geng S."/>
            <person name="Li B."/>
            <person name="Dong Q."/>
            <person name="Hou Y."/>
            <person name="Wang H."/>
            <person name="Ai P."/>
            <person name="Liu Z."/>
            <person name="Yi F."/>
            <person name="Sun M."/>
            <person name="An G."/>
            <person name="Cheng J."/>
            <person name="Zhang Y."/>
            <person name="Shi Q."/>
            <person name="Xie Y."/>
            <person name="Shi X."/>
            <person name="Chang Y."/>
            <person name="Huang F."/>
            <person name="Chen Y."/>
            <person name="Hong S."/>
            <person name="Mi L."/>
            <person name="Sun Q."/>
            <person name="Zhang L."/>
            <person name="Zhou B."/>
            <person name="Peng R."/>
            <person name="Zhang X."/>
            <person name="Liu F."/>
        </authorList>
    </citation>
    <scope>NUCLEOTIDE SEQUENCE [LARGE SCALE GENOMIC DNA]</scope>
    <source>
        <strain evidence="3">cv. PA1801</strain>
    </source>
</reference>
<evidence type="ECO:0000313" key="3">
    <source>
        <dbReference type="Proteomes" id="UP000325315"/>
    </source>
</evidence>
<keyword evidence="3" id="KW-1185">Reference proteome</keyword>
<dbReference type="PANTHER" id="PTHR15503">
    <property type="entry name" value="LDOC1 RELATED"/>
    <property type="match status" value="1"/>
</dbReference>
<organism evidence="2 3">
    <name type="scientific">Gossypium australe</name>
    <dbReference type="NCBI Taxonomy" id="47621"/>
    <lineage>
        <taxon>Eukaryota</taxon>
        <taxon>Viridiplantae</taxon>
        <taxon>Streptophyta</taxon>
        <taxon>Embryophyta</taxon>
        <taxon>Tracheophyta</taxon>
        <taxon>Spermatophyta</taxon>
        <taxon>Magnoliopsida</taxon>
        <taxon>eudicotyledons</taxon>
        <taxon>Gunneridae</taxon>
        <taxon>Pentapetalae</taxon>
        <taxon>rosids</taxon>
        <taxon>malvids</taxon>
        <taxon>Malvales</taxon>
        <taxon>Malvaceae</taxon>
        <taxon>Malvoideae</taxon>
        <taxon>Gossypium</taxon>
    </lineage>
</organism>
<dbReference type="Proteomes" id="UP000325315">
    <property type="component" value="Unassembled WGS sequence"/>
</dbReference>
<dbReference type="CDD" id="cd00303">
    <property type="entry name" value="retropepsin_like"/>
    <property type="match status" value="1"/>
</dbReference>
<dbReference type="Gene3D" id="2.40.70.10">
    <property type="entry name" value="Acid Proteases"/>
    <property type="match status" value="1"/>
</dbReference>
<feature type="compositionally biased region" description="Basic and acidic residues" evidence="1">
    <location>
        <begin position="65"/>
        <end position="80"/>
    </location>
</feature>
<protein>
    <submittedName>
        <fullName evidence="2">Gag-Pol polyprotein</fullName>
    </submittedName>
</protein>
<evidence type="ECO:0000313" key="2">
    <source>
        <dbReference type="EMBL" id="KAA3480709.1"/>
    </source>
</evidence>
<comment type="caution">
    <text evidence="2">The sequence shown here is derived from an EMBL/GenBank/DDBJ whole genome shotgun (WGS) entry which is preliminary data.</text>
</comment>
<dbReference type="Pfam" id="PF08284">
    <property type="entry name" value="RVP_2"/>
    <property type="match status" value="1"/>
</dbReference>
<dbReference type="OrthoDB" id="1751327at2759"/>
<dbReference type="InterPro" id="IPR032567">
    <property type="entry name" value="RTL1-rel"/>
</dbReference>
<accession>A0A5B6WG23</accession>
<dbReference type="PANTHER" id="PTHR15503:SF45">
    <property type="entry name" value="RNA-DIRECTED DNA POLYMERASE HOMOLOG"/>
    <property type="match status" value="1"/>
</dbReference>